<name>A0AAW1NMM5_POPJA</name>
<dbReference type="Proteomes" id="UP001458880">
    <property type="component" value="Unassembled WGS sequence"/>
</dbReference>
<protein>
    <submittedName>
        <fullName evidence="1">Uncharacterized protein</fullName>
    </submittedName>
</protein>
<proteinExistence type="predicted"/>
<evidence type="ECO:0000313" key="2">
    <source>
        <dbReference type="Proteomes" id="UP001458880"/>
    </source>
</evidence>
<dbReference type="AlphaFoldDB" id="A0AAW1NMM5"/>
<gene>
    <name evidence="1" type="ORF">QE152_g83</name>
</gene>
<accession>A0AAW1NMM5</accession>
<reference evidence="1 2" key="1">
    <citation type="journal article" date="2024" name="BMC Genomics">
        <title>De novo assembly and annotation of Popillia japonica's genome with initial clues to its potential as an invasive pest.</title>
        <authorList>
            <person name="Cucini C."/>
            <person name="Boschi S."/>
            <person name="Funari R."/>
            <person name="Cardaioli E."/>
            <person name="Iannotti N."/>
            <person name="Marturano G."/>
            <person name="Paoli F."/>
            <person name="Bruttini M."/>
            <person name="Carapelli A."/>
            <person name="Frati F."/>
            <person name="Nardi F."/>
        </authorList>
    </citation>
    <scope>NUCLEOTIDE SEQUENCE [LARGE SCALE GENOMIC DNA]</scope>
    <source>
        <strain evidence="1">DMR45628</strain>
    </source>
</reference>
<comment type="caution">
    <text evidence="1">The sequence shown here is derived from an EMBL/GenBank/DDBJ whole genome shotgun (WGS) entry which is preliminary data.</text>
</comment>
<sequence length="108" mass="12736">MHISIGRPPTSSGYRINVQRIYKVEKFGHKQYIRQSTSNEALNVQRIYKVEKFGHKQYIRQSTSNEAQNIADFRWLDSIWIKKGWMLLIQRISKTSPISAIILEFPLI</sequence>
<dbReference type="EMBL" id="JASPKY010000001">
    <property type="protein sequence ID" value="KAK9759242.1"/>
    <property type="molecule type" value="Genomic_DNA"/>
</dbReference>
<evidence type="ECO:0000313" key="1">
    <source>
        <dbReference type="EMBL" id="KAK9759242.1"/>
    </source>
</evidence>
<keyword evidence="2" id="KW-1185">Reference proteome</keyword>
<organism evidence="1 2">
    <name type="scientific">Popillia japonica</name>
    <name type="common">Japanese beetle</name>
    <dbReference type="NCBI Taxonomy" id="7064"/>
    <lineage>
        <taxon>Eukaryota</taxon>
        <taxon>Metazoa</taxon>
        <taxon>Ecdysozoa</taxon>
        <taxon>Arthropoda</taxon>
        <taxon>Hexapoda</taxon>
        <taxon>Insecta</taxon>
        <taxon>Pterygota</taxon>
        <taxon>Neoptera</taxon>
        <taxon>Endopterygota</taxon>
        <taxon>Coleoptera</taxon>
        <taxon>Polyphaga</taxon>
        <taxon>Scarabaeiformia</taxon>
        <taxon>Scarabaeidae</taxon>
        <taxon>Rutelinae</taxon>
        <taxon>Popillia</taxon>
    </lineage>
</organism>